<keyword evidence="2" id="KW-0732">Signal</keyword>
<sequence>MQILSLLFVLGFGVKPPCVGGLHCHAVDLTCAGEVDEEFSGNSESGRTGGGPAENHRLVDTITDPELDWVGPGPRGIASVFTPTTLGVFIIVEEDCE</sequence>
<gene>
    <name evidence="3" type="ORF">A2U01_0020909</name>
</gene>
<keyword evidence="4" id="KW-1185">Reference proteome</keyword>
<comment type="caution">
    <text evidence="3">The sequence shown here is derived from an EMBL/GenBank/DDBJ whole genome shotgun (WGS) entry which is preliminary data.</text>
</comment>
<dbReference type="AlphaFoldDB" id="A0A392NN48"/>
<dbReference type="EMBL" id="LXQA010041662">
    <property type="protein sequence ID" value="MCH99894.1"/>
    <property type="molecule type" value="Genomic_DNA"/>
</dbReference>
<reference evidence="3 4" key="1">
    <citation type="journal article" date="2018" name="Front. Plant Sci.">
        <title>Red Clover (Trifolium pratense) and Zigzag Clover (T. medium) - A Picture of Genomic Similarities and Differences.</title>
        <authorList>
            <person name="Dluhosova J."/>
            <person name="Istvanek J."/>
            <person name="Nedelnik J."/>
            <person name="Repkova J."/>
        </authorList>
    </citation>
    <scope>NUCLEOTIDE SEQUENCE [LARGE SCALE GENOMIC DNA]</scope>
    <source>
        <strain evidence="4">cv. 10/8</strain>
        <tissue evidence="3">Leaf</tissue>
    </source>
</reference>
<evidence type="ECO:0000313" key="4">
    <source>
        <dbReference type="Proteomes" id="UP000265520"/>
    </source>
</evidence>
<feature type="region of interest" description="Disordered" evidence="1">
    <location>
        <begin position="37"/>
        <end position="57"/>
    </location>
</feature>
<proteinExistence type="predicted"/>
<feature type="non-terminal residue" evidence="3">
    <location>
        <position position="97"/>
    </location>
</feature>
<evidence type="ECO:0000256" key="2">
    <source>
        <dbReference type="SAM" id="SignalP"/>
    </source>
</evidence>
<feature type="chain" id="PRO_5017208296" description="Secreted protein" evidence="2">
    <location>
        <begin position="22"/>
        <end position="97"/>
    </location>
</feature>
<evidence type="ECO:0000256" key="1">
    <source>
        <dbReference type="SAM" id="MobiDB-lite"/>
    </source>
</evidence>
<dbReference type="Proteomes" id="UP000265520">
    <property type="component" value="Unassembled WGS sequence"/>
</dbReference>
<accession>A0A392NN48</accession>
<evidence type="ECO:0008006" key="5">
    <source>
        <dbReference type="Google" id="ProtNLM"/>
    </source>
</evidence>
<evidence type="ECO:0000313" key="3">
    <source>
        <dbReference type="EMBL" id="MCH99894.1"/>
    </source>
</evidence>
<organism evidence="3 4">
    <name type="scientific">Trifolium medium</name>
    <dbReference type="NCBI Taxonomy" id="97028"/>
    <lineage>
        <taxon>Eukaryota</taxon>
        <taxon>Viridiplantae</taxon>
        <taxon>Streptophyta</taxon>
        <taxon>Embryophyta</taxon>
        <taxon>Tracheophyta</taxon>
        <taxon>Spermatophyta</taxon>
        <taxon>Magnoliopsida</taxon>
        <taxon>eudicotyledons</taxon>
        <taxon>Gunneridae</taxon>
        <taxon>Pentapetalae</taxon>
        <taxon>rosids</taxon>
        <taxon>fabids</taxon>
        <taxon>Fabales</taxon>
        <taxon>Fabaceae</taxon>
        <taxon>Papilionoideae</taxon>
        <taxon>50 kb inversion clade</taxon>
        <taxon>NPAAA clade</taxon>
        <taxon>Hologalegina</taxon>
        <taxon>IRL clade</taxon>
        <taxon>Trifolieae</taxon>
        <taxon>Trifolium</taxon>
    </lineage>
</organism>
<protein>
    <recommendedName>
        <fullName evidence="5">Secreted protein</fullName>
    </recommendedName>
</protein>
<feature type="signal peptide" evidence="2">
    <location>
        <begin position="1"/>
        <end position="21"/>
    </location>
</feature>
<name>A0A392NN48_9FABA</name>